<keyword evidence="2" id="KW-0812">Transmembrane</keyword>
<reference evidence="3 4" key="2">
    <citation type="submission" date="2017-09" db="EMBL/GenBank/DDBJ databases">
        <title>Extensive intraspecific genome diversity in a model arbuscular mycorrhizal fungus.</title>
        <authorList>
            <person name="Chen E.C."/>
            <person name="Morin E."/>
            <person name="Beaudet D."/>
            <person name="Noel J."/>
            <person name="Ndikumana S."/>
            <person name="Charron P."/>
            <person name="St-Onge C."/>
            <person name="Giorgi J."/>
            <person name="Grigoriev I.V."/>
            <person name="Roux C."/>
            <person name="Martin F.M."/>
            <person name="Corradi N."/>
        </authorList>
    </citation>
    <scope>NUCLEOTIDE SEQUENCE [LARGE SCALE GENOMIC DNA]</scope>
    <source>
        <strain evidence="3 4">A5</strain>
    </source>
</reference>
<feature type="compositionally biased region" description="Acidic residues" evidence="1">
    <location>
        <begin position="34"/>
        <end position="58"/>
    </location>
</feature>
<dbReference type="VEuPathDB" id="FungiDB:RhiirFUN_022290"/>
<comment type="caution">
    <text evidence="3">The sequence shown here is derived from an EMBL/GenBank/DDBJ whole genome shotgun (WGS) entry which is preliminary data.</text>
</comment>
<name>A0A2N0NM29_9GLOM</name>
<feature type="region of interest" description="Disordered" evidence="1">
    <location>
        <begin position="32"/>
        <end position="58"/>
    </location>
</feature>
<feature type="transmembrane region" description="Helical" evidence="2">
    <location>
        <begin position="108"/>
        <end position="128"/>
    </location>
</feature>
<keyword evidence="2" id="KW-1133">Transmembrane helix</keyword>
<evidence type="ECO:0000313" key="3">
    <source>
        <dbReference type="EMBL" id="PKB95640.1"/>
    </source>
</evidence>
<reference evidence="3 4" key="1">
    <citation type="submission" date="2016-04" db="EMBL/GenBank/DDBJ databases">
        <title>Genome analyses suggest a sexual origin of heterokaryosis in a supposedly ancient asexual fungus.</title>
        <authorList>
            <person name="Ropars J."/>
            <person name="Sedzielewska K."/>
            <person name="Noel J."/>
            <person name="Charron P."/>
            <person name="Farinelli L."/>
            <person name="Marton T."/>
            <person name="Kruger M."/>
            <person name="Pelin A."/>
            <person name="Brachmann A."/>
            <person name="Corradi N."/>
        </authorList>
    </citation>
    <scope>NUCLEOTIDE SEQUENCE [LARGE SCALE GENOMIC DNA]</scope>
    <source>
        <strain evidence="3 4">A5</strain>
    </source>
</reference>
<protein>
    <submittedName>
        <fullName evidence="3">Uncharacterized protein</fullName>
    </submittedName>
</protein>
<gene>
    <name evidence="3" type="ORF">RhiirA5_507227</name>
</gene>
<dbReference type="AlphaFoldDB" id="A0A2N0NM29"/>
<sequence>MLLVFYAKSQWKVGFLQSLCLYFDENNGGNYNYDDGDNNNDNDNYDGDNNDDGNDDGDDNDKMVVMFLEYRTQMLGSFNLEYLKDWHQRIGDPKGEEEREEVRMVMDLLCVILMSMSVLHNLVLLVMVDNNIGHLVKRVGDL</sequence>
<dbReference type="EMBL" id="LLXJ01004591">
    <property type="protein sequence ID" value="PKB95640.1"/>
    <property type="molecule type" value="Genomic_DNA"/>
</dbReference>
<accession>A0A2N0NM29</accession>
<organism evidence="3 4">
    <name type="scientific">Rhizophagus irregularis</name>
    <dbReference type="NCBI Taxonomy" id="588596"/>
    <lineage>
        <taxon>Eukaryota</taxon>
        <taxon>Fungi</taxon>
        <taxon>Fungi incertae sedis</taxon>
        <taxon>Mucoromycota</taxon>
        <taxon>Glomeromycotina</taxon>
        <taxon>Glomeromycetes</taxon>
        <taxon>Glomerales</taxon>
        <taxon>Glomeraceae</taxon>
        <taxon>Rhizophagus</taxon>
    </lineage>
</organism>
<dbReference type="Proteomes" id="UP000232722">
    <property type="component" value="Unassembled WGS sequence"/>
</dbReference>
<proteinExistence type="predicted"/>
<evidence type="ECO:0000256" key="1">
    <source>
        <dbReference type="SAM" id="MobiDB-lite"/>
    </source>
</evidence>
<keyword evidence="2" id="KW-0472">Membrane</keyword>
<evidence type="ECO:0000256" key="2">
    <source>
        <dbReference type="SAM" id="Phobius"/>
    </source>
</evidence>
<evidence type="ECO:0000313" key="4">
    <source>
        <dbReference type="Proteomes" id="UP000232722"/>
    </source>
</evidence>